<evidence type="ECO:0000256" key="1">
    <source>
        <dbReference type="ARBA" id="ARBA00008779"/>
    </source>
</evidence>
<dbReference type="InterPro" id="IPR024607">
    <property type="entry name" value="Sulfatase_CS"/>
</dbReference>
<dbReference type="CDD" id="cd16025">
    <property type="entry name" value="PAS_like"/>
    <property type="match status" value="1"/>
</dbReference>
<evidence type="ECO:0000256" key="4">
    <source>
        <dbReference type="ARBA" id="ARBA00022837"/>
    </source>
</evidence>
<dbReference type="Gene3D" id="3.40.720.10">
    <property type="entry name" value="Alkaline Phosphatase, subunit A"/>
    <property type="match status" value="1"/>
</dbReference>
<dbReference type="Proteomes" id="UP000032120">
    <property type="component" value="Unassembled WGS sequence"/>
</dbReference>
<feature type="domain" description="Sulfatase N-terminal" evidence="5">
    <location>
        <begin position="9"/>
        <end position="420"/>
    </location>
</feature>
<dbReference type="OrthoDB" id="9777306at2"/>
<dbReference type="AlphaFoldDB" id="A0A0D0IVX6"/>
<evidence type="ECO:0000256" key="2">
    <source>
        <dbReference type="ARBA" id="ARBA00022723"/>
    </source>
</evidence>
<dbReference type="EMBL" id="JXSQ01000001">
    <property type="protein sequence ID" value="KIP53743.1"/>
    <property type="molecule type" value="Genomic_DNA"/>
</dbReference>
<dbReference type="GO" id="GO:0004065">
    <property type="term" value="F:arylsulfatase activity"/>
    <property type="evidence" value="ECO:0007669"/>
    <property type="project" value="TreeGrafter"/>
</dbReference>
<dbReference type="SUPFAM" id="SSF53649">
    <property type="entry name" value="Alkaline phosphatase-like"/>
    <property type="match status" value="1"/>
</dbReference>
<evidence type="ECO:0000313" key="7">
    <source>
        <dbReference type="Proteomes" id="UP000032120"/>
    </source>
</evidence>
<evidence type="ECO:0000313" key="6">
    <source>
        <dbReference type="EMBL" id="KIP53743.1"/>
    </source>
</evidence>
<comment type="caution">
    <text evidence="6">The sequence shown here is derived from an EMBL/GenBank/DDBJ whole genome shotgun (WGS) entry which is preliminary data.</text>
</comment>
<accession>A0A0D0IVX6</accession>
<dbReference type="Gene3D" id="3.30.1120.10">
    <property type="match status" value="1"/>
</dbReference>
<dbReference type="GO" id="GO:0046872">
    <property type="term" value="F:metal ion binding"/>
    <property type="evidence" value="ECO:0007669"/>
    <property type="project" value="UniProtKB-KW"/>
</dbReference>
<keyword evidence="3" id="KW-0378">Hydrolase</keyword>
<dbReference type="InterPro" id="IPR000917">
    <property type="entry name" value="Sulfatase_N"/>
</dbReference>
<dbReference type="InterPro" id="IPR050738">
    <property type="entry name" value="Sulfatase"/>
</dbReference>
<keyword evidence="2" id="KW-0479">Metal-binding</keyword>
<dbReference type="PANTHER" id="PTHR42693">
    <property type="entry name" value="ARYLSULFATASE FAMILY MEMBER"/>
    <property type="match status" value="1"/>
</dbReference>
<proteinExistence type="inferred from homology"/>
<name>A0A0D0IVX6_9MICO</name>
<dbReference type="RefSeq" id="WP_042542489.1">
    <property type="nucleotide sequence ID" value="NZ_JXSQ01000001.1"/>
</dbReference>
<dbReference type="Pfam" id="PF00884">
    <property type="entry name" value="Sulfatase"/>
    <property type="match status" value="1"/>
</dbReference>
<evidence type="ECO:0000256" key="3">
    <source>
        <dbReference type="ARBA" id="ARBA00022801"/>
    </source>
</evidence>
<reference evidence="6 7" key="1">
    <citation type="submission" date="2015-01" db="EMBL/GenBank/DDBJ databases">
        <title>Draft genome sequence of Leucobacter komagatae strain VKM ST2845.</title>
        <authorList>
            <person name="Karlyshev A.V."/>
            <person name="Kudryashova E.B."/>
        </authorList>
    </citation>
    <scope>NUCLEOTIDE SEQUENCE [LARGE SCALE GENOMIC DNA]</scope>
    <source>
        <strain evidence="6 7">VKM ST2845</strain>
    </source>
</reference>
<comment type="similarity">
    <text evidence="1">Belongs to the sulfatase family.</text>
</comment>
<keyword evidence="7" id="KW-1185">Reference proteome</keyword>
<dbReference type="InterPro" id="IPR017850">
    <property type="entry name" value="Alkaline_phosphatase_core_sf"/>
</dbReference>
<keyword evidence="4" id="KW-0106">Calcium</keyword>
<protein>
    <submittedName>
        <fullName evidence="6">Arylsulfatase</fullName>
    </submittedName>
</protein>
<organism evidence="6 7">
    <name type="scientific">Leucobacter komagatae</name>
    <dbReference type="NCBI Taxonomy" id="55969"/>
    <lineage>
        <taxon>Bacteria</taxon>
        <taxon>Bacillati</taxon>
        <taxon>Actinomycetota</taxon>
        <taxon>Actinomycetes</taxon>
        <taxon>Micrococcales</taxon>
        <taxon>Microbacteriaceae</taxon>
        <taxon>Leucobacter</taxon>
    </lineage>
</organism>
<gene>
    <name evidence="6" type="ORF">SD72_00600</name>
</gene>
<sequence length="539" mass="60293">MSHPEEGRPNIVIILVDDMGYSDIGCFGGEIETPNIDSLAADGVALSQFYNTARCSPSRASLLTGLHPHQTGVGILNYDDSPEGYPGNLNTNCLTIAEALRPSGYRSYISGKWHLASDIHAPSDAWPTRRGFDRFYGTLEGAGSYFQPRTLTRDETNIEHESNEPDFYYTDAISDNAIEFLDDHSASHPDDPFFLYVAYTAPHWPLHARQEDIDKYQGRFSAGWDTLRAERMERLRSLGVLGGDWPLSDRHRRVPSWEDTDSQDWEASRMAAYAAQVDRMDQGVGRVLDRIDELGARENTLVFFLSDNGSDPSAIPPEIAEDFVRLYVKYDDTTRDGRPVRLGSSPSVTPGGEDTYSGYGPGWANLCNTPFREFKTLIHEGGISTPMLVRWPRKFQGGAVRHQPHQLIDVAPTVFDAAGIGAPPTVAGRTPLPYPGVSMMDTILSDAQSADRLLYWEHEGNCGVRRGEWKIVRKYNQAWELYNMESDRTELTDLAAEHPDLVAELEEAYERWAAASGVIPREHVLELFEKRGYAGRVPD</sequence>
<dbReference type="PROSITE" id="PS00149">
    <property type="entry name" value="SULFATASE_2"/>
    <property type="match status" value="1"/>
</dbReference>
<dbReference type="PANTHER" id="PTHR42693:SF53">
    <property type="entry name" value="ENDO-4-O-SULFATASE"/>
    <property type="match status" value="1"/>
</dbReference>
<evidence type="ECO:0000259" key="5">
    <source>
        <dbReference type="Pfam" id="PF00884"/>
    </source>
</evidence>